<keyword evidence="7 9" id="KW-0411">Iron-sulfur</keyword>
<comment type="cofactor">
    <cofactor evidence="9">
        <name>[4Fe-4S] cluster</name>
        <dbReference type="ChEBI" id="CHEBI:49883"/>
    </cofactor>
    <text evidence="9">Binds 2 [4Fe-4S] clusters per subunit. One cluster is coordinated with 3 cysteines and an exchangeable S-adenosyl-L-methionine.</text>
</comment>
<feature type="region of interest" description="Disordered" evidence="10">
    <location>
        <begin position="1"/>
        <end position="34"/>
    </location>
</feature>
<evidence type="ECO:0000256" key="6">
    <source>
        <dbReference type="ARBA" id="ARBA00023004"/>
    </source>
</evidence>
<dbReference type="AlphaFoldDB" id="A0A3G8M3I7"/>
<dbReference type="SFLD" id="SFLDF00271">
    <property type="entry name" value="lipoyl_synthase"/>
    <property type="match status" value="1"/>
</dbReference>
<feature type="binding site" evidence="9">
    <location>
        <position position="99"/>
    </location>
    <ligand>
        <name>[4Fe-4S] cluster</name>
        <dbReference type="ChEBI" id="CHEBI:49883"/>
        <label>2</label>
        <note>4Fe-4S-S-AdoMet</note>
    </ligand>
</feature>
<feature type="binding site" evidence="9">
    <location>
        <position position="96"/>
    </location>
    <ligand>
        <name>[4Fe-4S] cluster</name>
        <dbReference type="ChEBI" id="CHEBI:49883"/>
        <label>2</label>
        <note>4Fe-4S-S-AdoMet</note>
    </ligand>
</feature>
<keyword evidence="4 9" id="KW-0949">S-adenosyl-L-methionine</keyword>
<dbReference type="PANTHER" id="PTHR10949:SF0">
    <property type="entry name" value="LIPOYL SYNTHASE, MITOCHONDRIAL"/>
    <property type="match status" value="1"/>
</dbReference>
<evidence type="ECO:0000256" key="4">
    <source>
        <dbReference type="ARBA" id="ARBA00022691"/>
    </source>
</evidence>
<protein>
    <recommendedName>
        <fullName evidence="9">Lipoyl synthase</fullName>
        <ecNumber evidence="9">2.8.1.8</ecNumber>
    </recommendedName>
    <alternativeName>
        <fullName evidence="9">Lip-syn</fullName>
        <shortName evidence="9">LS</shortName>
    </alternativeName>
    <alternativeName>
        <fullName evidence="9">Lipoate synthase</fullName>
    </alternativeName>
    <alternativeName>
        <fullName evidence="9">Lipoic acid synthase</fullName>
    </alternativeName>
    <alternativeName>
        <fullName evidence="9">Sulfur insertion protein LipA</fullName>
    </alternativeName>
</protein>
<dbReference type="Proteomes" id="UP000273982">
    <property type="component" value="Chromosome"/>
</dbReference>
<dbReference type="EMBL" id="CP034086">
    <property type="protein sequence ID" value="AZG76491.1"/>
    <property type="molecule type" value="Genomic_DNA"/>
</dbReference>
<dbReference type="InterPro" id="IPR003698">
    <property type="entry name" value="Lipoyl_synth"/>
</dbReference>
<dbReference type="SFLD" id="SFLDS00029">
    <property type="entry name" value="Radical_SAM"/>
    <property type="match status" value="1"/>
</dbReference>
<feature type="binding site" evidence="9">
    <location>
        <position position="71"/>
    </location>
    <ligand>
        <name>[4Fe-4S] cluster</name>
        <dbReference type="ChEBI" id="CHEBI:49883"/>
        <label>1</label>
    </ligand>
</feature>
<dbReference type="PROSITE" id="PS51918">
    <property type="entry name" value="RADICAL_SAM"/>
    <property type="match status" value="1"/>
</dbReference>
<dbReference type="EC" id="2.8.1.8" evidence="9"/>
<evidence type="ECO:0000256" key="9">
    <source>
        <dbReference type="HAMAP-Rule" id="MF_00206"/>
    </source>
</evidence>
<dbReference type="SFLD" id="SFLDG01058">
    <property type="entry name" value="lipoyl_synthase_like"/>
    <property type="match status" value="1"/>
</dbReference>
<dbReference type="UniPathway" id="UPA00538">
    <property type="reaction ID" value="UER00593"/>
</dbReference>
<evidence type="ECO:0000259" key="11">
    <source>
        <dbReference type="PROSITE" id="PS51918"/>
    </source>
</evidence>
<reference evidence="12 13" key="1">
    <citation type="submission" date="2018-11" db="EMBL/GenBank/DDBJ databases">
        <title>Genome squencing of methanotrophic bacteria isolated from alkaline groundwater in Korea.</title>
        <authorList>
            <person name="Nguyen L.N."/>
        </authorList>
    </citation>
    <scope>NUCLEOTIDE SEQUENCE [LARGE SCALE GENOMIC DNA]</scope>
    <source>
        <strain evidence="12 13">GW6</strain>
    </source>
</reference>
<dbReference type="CDD" id="cd01335">
    <property type="entry name" value="Radical_SAM"/>
    <property type="match status" value="1"/>
</dbReference>
<dbReference type="NCBIfam" id="TIGR00510">
    <property type="entry name" value="lipA"/>
    <property type="match status" value="1"/>
</dbReference>
<dbReference type="InterPro" id="IPR006638">
    <property type="entry name" value="Elp3/MiaA/NifB-like_rSAM"/>
</dbReference>
<feature type="binding site" evidence="9">
    <location>
        <position position="77"/>
    </location>
    <ligand>
        <name>[4Fe-4S] cluster</name>
        <dbReference type="ChEBI" id="CHEBI:49883"/>
        <label>1</label>
    </ligand>
</feature>
<evidence type="ECO:0000256" key="10">
    <source>
        <dbReference type="SAM" id="MobiDB-lite"/>
    </source>
</evidence>
<dbReference type="NCBIfam" id="NF009544">
    <property type="entry name" value="PRK12928.1"/>
    <property type="match status" value="1"/>
</dbReference>
<dbReference type="Pfam" id="PF04055">
    <property type="entry name" value="Radical_SAM"/>
    <property type="match status" value="1"/>
</dbReference>
<dbReference type="InterPro" id="IPR058240">
    <property type="entry name" value="rSAM_sf"/>
</dbReference>
<organism evidence="12 13">
    <name type="scientific">Methylocystis rosea</name>
    <dbReference type="NCBI Taxonomy" id="173366"/>
    <lineage>
        <taxon>Bacteria</taxon>
        <taxon>Pseudomonadati</taxon>
        <taxon>Pseudomonadota</taxon>
        <taxon>Alphaproteobacteria</taxon>
        <taxon>Hyphomicrobiales</taxon>
        <taxon>Methylocystaceae</taxon>
        <taxon>Methylocystis</taxon>
    </lineage>
</organism>
<evidence type="ECO:0000256" key="8">
    <source>
        <dbReference type="ARBA" id="ARBA00047326"/>
    </source>
</evidence>
<dbReference type="GO" id="GO:0051539">
    <property type="term" value="F:4 iron, 4 sulfur cluster binding"/>
    <property type="evidence" value="ECO:0007669"/>
    <property type="project" value="UniProtKB-UniRule"/>
</dbReference>
<feature type="binding site" evidence="9">
    <location>
        <position position="92"/>
    </location>
    <ligand>
        <name>[4Fe-4S] cluster</name>
        <dbReference type="ChEBI" id="CHEBI:49883"/>
        <label>2</label>
        <note>4Fe-4S-S-AdoMet</note>
    </ligand>
</feature>
<proteinExistence type="inferred from homology"/>
<gene>
    <name evidence="9 12" type="primary">lipA</name>
    <name evidence="12" type="ORF">EHO51_06950</name>
</gene>
<dbReference type="FunFam" id="3.20.20.70:FF:000186">
    <property type="entry name" value="Lipoyl synthase"/>
    <property type="match status" value="1"/>
</dbReference>
<feature type="binding site" evidence="9">
    <location>
        <position position="305"/>
    </location>
    <ligand>
        <name>[4Fe-4S] cluster</name>
        <dbReference type="ChEBI" id="CHEBI:49883"/>
        <label>1</label>
    </ligand>
</feature>
<keyword evidence="3 9" id="KW-0808">Transferase</keyword>
<evidence type="ECO:0000313" key="12">
    <source>
        <dbReference type="EMBL" id="AZG76491.1"/>
    </source>
</evidence>
<comment type="function">
    <text evidence="9">Catalyzes the radical-mediated insertion of two sulfur atoms into the C-6 and C-8 positions of the octanoyl moiety bound to the lipoyl domains of lipoate-dependent enzymes, thereby converting the octanoylated domains into lipoylated derivatives.</text>
</comment>
<evidence type="ECO:0000313" key="13">
    <source>
        <dbReference type="Proteomes" id="UP000273982"/>
    </source>
</evidence>
<keyword evidence="2 9" id="KW-0963">Cytoplasm</keyword>
<dbReference type="GO" id="GO:0009249">
    <property type="term" value="P:protein lipoylation"/>
    <property type="evidence" value="ECO:0007669"/>
    <property type="project" value="UniProtKB-UniRule"/>
</dbReference>
<dbReference type="GO" id="GO:0046872">
    <property type="term" value="F:metal ion binding"/>
    <property type="evidence" value="ECO:0007669"/>
    <property type="project" value="UniProtKB-KW"/>
</dbReference>
<keyword evidence="1 9" id="KW-0004">4Fe-4S</keyword>
<evidence type="ECO:0000256" key="5">
    <source>
        <dbReference type="ARBA" id="ARBA00022723"/>
    </source>
</evidence>
<dbReference type="SMART" id="SM00729">
    <property type="entry name" value="Elp3"/>
    <property type="match status" value="1"/>
</dbReference>
<dbReference type="HAMAP" id="MF_00206">
    <property type="entry name" value="Lipoyl_synth"/>
    <property type="match status" value="1"/>
</dbReference>
<dbReference type="SUPFAM" id="SSF102114">
    <property type="entry name" value="Radical SAM enzymes"/>
    <property type="match status" value="1"/>
</dbReference>
<dbReference type="InterPro" id="IPR013785">
    <property type="entry name" value="Aldolase_TIM"/>
</dbReference>
<evidence type="ECO:0000256" key="3">
    <source>
        <dbReference type="ARBA" id="ARBA00022679"/>
    </source>
</evidence>
<comment type="similarity">
    <text evidence="9">Belongs to the radical SAM superfamily. Lipoyl synthase family.</text>
</comment>
<dbReference type="InterPro" id="IPR007197">
    <property type="entry name" value="rSAM"/>
</dbReference>
<dbReference type="Gene3D" id="3.20.20.70">
    <property type="entry name" value="Aldolase class I"/>
    <property type="match status" value="1"/>
</dbReference>
<dbReference type="GO" id="GO:0016992">
    <property type="term" value="F:lipoate synthase activity"/>
    <property type="evidence" value="ECO:0007669"/>
    <property type="project" value="UniProtKB-UniRule"/>
</dbReference>
<dbReference type="PIRSF" id="PIRSF005963">
    <property type="entry name" value="Lipoyl_synth"/>
    <property type="match status" value="1"/>
</dbReference>
<evidence type="ECO:0000256" key="1">
    <source>
        <dbReference type="ARBA" id="ARBA00022485"/>
    </source>
</evidence>
<feature type="compositionally biased region" description="Basic and acidic residues" evidence="10">
    <location>
        <begin position="9"/>
        <end position="28"/>
    </location>
</feature>
<sequence>MTVLDLLNDDPRKKRGEPPLRHPEKAGRPDAPILRKPPWIRVKAPGSKAWAETSDLLKDAGLTTVCQEASCPNIGECWEKKHATFMIMGEICTRACAFCNVATGLPTRLDPTEPGRVGEATRALGLSHVVVTSVDRDDLDDGGAGHFAETIAAIRSACPETTIEVLTPDFLRKPGALERVVAAGPDVFNHNLETVPSLYVTVRPGARYFHSLRLLQRAKELNPSLFTKSGIMVGLGESRLEVMQVMDDMRSADIDFITIGQYLQPTRKHHAIERFVTPEEFESYKTLAYAKGFLYVAASPLTRSSHHAGEDFAKLRAARQQRSAER</sequence>
<keyword evidence="5 9" id="KW-0479">Metal-binding</keyword>
<dbReference type="NCBIfam" id="NF004019">
    <property type="entry name" value="PRK05481.1"/>
    <property type="match status" value="1"/>
</dbReference>
<evidence type="ECO:0000256" key="7">
    <source>
        <dbReference type="ARBA" id="ARBA00023014"/>
    </source>
</evidence>
<dbReference type="KEGG" id="mros:EHO51_06950"/>
<dbReference type="GO" id="GO:0005737">
    <property type="term" value="C:cytoplasm"/>
    <property type="evidence" value="ECO:0007669"/>
    <property type="project" value="UniProtKB-SubCell"/>
</dbReference>
<feature type="domain" description="Radical SAM core" evidence="11">
    <location>
        <begin position="78"/>
        <end position="294"/>
    </location>
</feature>
<accession>A0A3G8M3I7</accession>
<comment type="pathway">
    <text evidence="9">Protein modification; protein lipoylation via endogenous pathway; protein N(6)-(lipoyl)lysine from octanoyl-[acyl-carrier-protein]: step 2/2.</text>
</comment>
<dbReference type="RefSeq" id="WP_124738287.1">
    <property type="nucleotide sequence ID" value="NZ_CP034086.1"/>
</dbReference>
<comment type="catalytic activity">
    <reaction evidence="8 9">
        <text>[[Fe-S] cluster scaffold protein carrying a second [4Fe-4S](2+) cluster] + N(6)-octanoyl-L-lysyl-[protein] + 2 oxidized [2Fe-2S]-[ferredoxin] + 2 S-adenosyl-L-methionine + 4 H(+) = [[Fe-S] cluster scaffold protein] + N(6)-[(R)-dihydrolipoyl]-L-lysyl-[protein] + 4 Fe(3+) + 2 hydrogen sulfide + 2 5'-deoxyadenosine + 2 L-methionine + 2 reduced [2Fe-2S]-[ferredoxin]</text>
        <dbReference type="Rhea" id="RHEA:16585"/>
        <dbReference type="Rhea" id="RHEA-COMP:9928"/>
        <dbReference type="Rhea" id="RHEA-COMP:10000"/>
        <dbReference type="Rhea" id="RHEA-COMP:10001"/>
        <dbReference type="Rhea" id="RHEA-COMP:10475"/>
        <dbReference type="Rhea" id="RHEA-COMP:14568"/>
        <dbReference type="Rhea" id="RHEA-COMP:14569"/>
        <dbReference type="ChEBI" id="CHEBI:15378"/>
        <dbReference type="ChEBI" id="CHEBI:17319"/>
        <dbReference type="ChEBI" id="CHEBI:29034"/>
        <dbReference type="ChEBI" id="CHEBI:29919"/>
        <dbReference type="ChEBI" id="CHEBI:33722"/>
        <dbReference type="ChEBI" id="CHEBI:33737"/>
        <dbReference type="ChEBI" id="CHEBI:33738"/>
        <dbReference type="ChEBI" id="CHEBI:57844"/>
        <dbReference type="ChEBI" id="CHEBI:59789"/>
        <dbReference type="ChEBI" id="CHEBI:78809"/>
        <dbReference type="ChEBI" id="CHEBI:83100"/>
        <dbReference type="EC" id="2.8.1.8"/>
    </reaction>
</comment>
<evidence type="ECO:0000256" key="2">
    <source>
        <dbReference type="ARBA" id="ARBA00022490"/>
    </source>
</evidence>
<name>A0A3G8M3I7_9HYPH</name>
<keyword evidence="6 9" id="KW-0408">Iron</keyword>
<dbReference type="PANTHER" id="PTHR10949">
    <property type="entry name" value="LIPOYL SYNTHASE"/>
    <property type="match status" value="1"/>
</dbReference>
<feature type="binding site" evidence="9">
    <location>
        <position position="66"/>
    </location>
    <ligand>
        <name>[4Fe-4S] cluster</name>
        <dbReference type="ChEBI" id="CHEBI:49883"/>
        <label>1</label>
    </ligand>
</feature>
<comment type="subcellular location">
    <subcellularLocation>
        <location evidence="9">Cytoplasm</location>
    </subcellularLocation>
</comment>